<dbReference type="InterPro" id="IPR003709">
    <property type="entry name" value="VanY-like_core_dom"/>
</dbReference>
<dbReference type="InterPro" id="IPR058193">
    <property type="entry name" value="VanY/YodJ_core_dom"/>
</dbReference>
<keyword evidence="2" id="KW-1133">Transmembrane helix</keyword>
<evidence type="ECO:0000259" key="3">
    <source>
        <dbReference type="Pfam" id="PF02557"/>
    </source>
</evidence>
<organism evidence="4 5">
    <name type="scientific">Merdimmobilis hominis</name>
    <dbReference type="NCBI Taxonomy" id="2897707"/>
    <lineage>
        <taxon>Bacteria</taxon>
        <taxon>Bacillati</taxon>
        <taxon>Bacillota</taxon>
        <taxon>Clostridia</taxon>
        <taxon>Eubacteriales</taxon>
        <taxon>Oscillospiraceae</taxon>
        <taxon>Merdimmobilis</taxon>
    </lineage>
</organism>
<keyword evidence="2" id="KW-0472">Membrane</keyword>
<dbReference type="Proteomes" id="UP000774750">
    <property type="component" value="Unassembled WGS sequence"/>
</dbReference>
<dbReference type="PANTHER" id="PTHR34385:SF1">
    <property type="entry name" value="PEPTIDOGLYCAN L-ALANYL-D-GLUTAMATE ENDOPEPTIDASE CWLK"/>
    <property type="match status" value="1"/>
</dbReference>
<feature type="region of interest" description="Disordered" evidence="1">
    <location>
        <begin position="38"/>
        <end position="97"/>
    </location>
</feature>
<dbReference type="RefSeq" id="WP_204445088.1">
    <property type="nucleotide sequence ID" value="NZ_JACJKY010000005.1"/>
</dbReference>
<protein>
    <submittedName>
        <fullName evidence="4">M15 family metallopeptidase</fullName>
    </submittedName>
</protein>
<dbReference type="Gene3D" id="3.30.1380.10">
    <property type="match status" value="1"/>
</dbReference>
<dbReference type="GO" id="GO:0008233">
    <property type="term" value="F:peptidase activity"/>
    <property type="evidence" value="ECO:0007669"/>
    <property type="project" value="InterPro"/>
</dbReference>
<dbReference type="CDD" id="cd14852">
    <property type="entry name" value="LD-carboxypeptidase"/>
    <property type="match status" value="1"/>
</dbReference>
<dbReference type="GO" id="GO:0006508">
    <property type="term" value="P:proteolysis"/>
    <property type="evidence" value="ECO:0007669"/>
    <property type="project" value="InterPro"/>
</dbReference>
<evidence type="ECO:0000256" key="2">
    <source>
        <dbReference type="SAM" id="Phobius"/>
    </source>
</evidence>
<keyword evidence="2" id="KW-0812">Transmembrane</keyword>
<dbReference type="Pfam" id="PF02557">
    <property type="entry name" value="VanY"/>
    <property type="match status" value="1"/>
</dbReference>
<evidence type="ECO:0000313" key="5">
    <source>
        <dbReference type="Proteomes" id="UP000774750"/>
    </source>
</evidence>
<feature type="compositionally biased region" description="Low complexity" evidence="1">
    <location>
        <begin position="72"/>
        <end position="96"/>
    </location>
</feature>
<evidence type="ECO:0000313" key="4">
    <source>
        <dbReference type="EMBL" id="MBM6920351.1"/>
    </source>
</evidence>
<reference evidence="4" key="1">
    <citation type="submission" date="2020-08" db="EMBL/GenBank/DDBJ databases">
        <authorList>
            <person name="Cejkova D."/>
            <person name="Kubasova T."/>
            <person name="Jahodarova E."/>
            <person name="Rychlik I."/>
        </authorList>
    </citation>
    <scope>NUCLEOTIDE SEQUENCE</scope>
    <source>
        <strain evidence="4">An559</strain>
    </source>
</reference>
<feature type="domain" description="D-alanyl-D-alanine carboxypeptidase-like core" evidence="3">
    <location>
        <begin position="137"/>
        <end position="269"/>
    </location>
</feature>
<sequence>MKRKRYRWGRIIAAILIVLLLCTGIVIGIRSLFRPYEKPPLSSSSVIQESSEESIDVSSQESSEISDEEASLVESSETVSSSKPASSNSSTSAQSAGLAGGTSASDWNLILVSAKHPLPDDFSVSLASIGNGYQGDERVVSSLNAMIKGAKQDGITLTVCSAYRTKERSAYLYQNQINQWLAKGYSQEEAEKEAARWVAPPGTSEHHTGLAFDIVTPSYQQLNHGFANTAAAKWMKTHAHEYGFILRFPKDKQDITGITFEPWHFRYVGRQNAEIIYEKGICLEEYIDMIS</sequence>
<dbReference type="SUPFAM" id="SSF55166">
    <property type="entry name" value="Hedgehog/DD-peptidase"/>
    <property type="match status" value="1"/>
</dbReference>
<dbReference type="InterPro" id="IPR052179">
    <property type="entry name" value="DD-CPase-like"/>
</dbReference>
<reference evidence="4" key="2">
    <citation type="journal article" date="2021" name="Sci. Rep.">
        <title>The distribution of antibiotic resistance genes in chicken gut microbiota commensals.</title>
        <authorList>
            <person name="Juricova H."/>
            <person name="Matiasovicova J."/>
            <person name="Kubasova T."/>
            <person name="Cejkova D."/>
            <person name="Rychlik I."/>
        </authorList>
    </citation>
    <scope>NUCLEOTIDE SEQUENCE</scope>
    <source>
        <strain evidence="4">An559</strain>
    </source>
</reference>
<comment type="caution">
    <text evidence="4">The sequence shown here is derived from an EMBL/GenBank/DDBJ whole genome shotgun (WGS) entry which is preliminary data.</text>
</comment>
<dbReference type="AlphaFoldDB" id="A0A939BDY9"/>
<proteinExistence type="predicted"/>
<dbReference type="EMBL" id="JACJKY010000005">
    <property type="protein sequence ID" value="MBM6920351.1"/>
    <property type="molecule type" value="Genomic_DNA"/>
</dbReference>
<gene>
    <name evidence="4" type="ORF">H6A12_04160</name>
</gene>
<feature type="transmembrane region" description="Helical" evidence="2">
    <location>
        <begin position="12"/>
        <end position="33"/>
    </location>
</feature>
<keyword evidence="5" id="KW-1185">Reference proteome</keyword>
<dbReference type="PANTHER" id="PTHR34385">
    <property type="entry name" value="D-ALANYL-D-ALANINE CARBOXYPEPTIDASE"/>
    <property type="match status" value="1"/>
</dbReference>
<name>A0A939BDY9_9FIRM</name>
<evidence type="ECO:0000256" key="1">
    <source>
        <dbReference type="SAM" id="MobiDB-lite"/>
    </source>
</evidence>
<accession>A0A939BDY9</accession>
<dbReference type="InterPro" id="IPR009045">
    <property type="entry name" value="Zn_M74/Hedgehog-like"/>
</dbReference>